<dbReference type="Pfam" id="PF13806">
    <property type="entry name" value="Rieske_2"/>
    <property type="match status" value="1"/>
</dbReference>
<dbReference type="PROSITE" id="PS51296">
    <property type="entry name" value="RIESKE"/>
    <property type="match status" value="1"/>
</dbReference>
<dbReference type="Proteomes" id="UP001152797">
    <property type="component" value="Unassembled WGS sequence"/>
</dbReference>
<keyword evidence="13" id="KW-0408">Iron</keyword>
<dbReference type="GO" id="GO:0050660">
    <property type="term" value="F:flavin adenine dinucleotide binding"/>
    <property type="evidence" value="ECO:0007669"/>
    <property type="project" value="InterPro"/>
</dbReference>
<evidence type="ECO:0000256" key="5">
    <source>
        <dbReference type="ARBA" id="ARBA00010429"/>
    </source>
</evidence>
<evidence type="ECO:0000256" key="13">
    <source>
        <dbReference type="ARBA" id="ARBA00023004"/>
    </source>
</evidence>
<dbReference type="InterPro" id="IPR017941">
    <property type="entry name" value="Rieske_2Fe-2S"/>
</dbReference>
<evidence type="ECO:0000256" key="15">
    <source>
        <dbReference type="ARBA" id="ARBA00023063"/>
    </source>
</evidence>
<dbReference type="InterPro" id="IPR006066">
    <property type="entry name" value="NO2/SO3_Rdtase_FeS/sirohaem_BS"/>
</dbReference>
<comment type="cofactor">
    <cofactor evidence="1">
        <name>siroheme</name>
        <dbReference type="ChEBI" id="CHEBI:60052"/>
    </cofactor>
</comment>
<dbReference type="PROSITE" id="PS51300">
    <property type="entry name" value="NIRD"/>
    <property type="match status" value="1"/>
</dbReference>
<dbReference type="CDD" id="cd19944">
    <property type="entry name" value="NirB_Fer2_BFD-like_2"/>
    <property type="match status" value="1"/>
</dbReference>
<evidence type="ECO:0000256" key="11">
    <source>
        <dbReference type="ARBA" id="ARBA00022827"/>
    </source>
</evidence>
<dbReference type="InterPro" id="IPR036188">
    <property type="entry name" value="FAD/NAD-bd_sf"/>
</dbReference>
<dbReference type="OrthoDB" id="417093at2759"/>
<comment type="caution">
    <text evidence="18">The sequence shown here is derived from an EMBL/GenBank/DDBJ whole genome shotgun (WGS) entry which is preliminary data.</text>
</comment>
<dbReference type="InterPro" id="IPR005117">
    <property type="entry name" value="NiRdtase/SiRdtase_haem-b_fer"/>
</dbReference>
<dbReference type="Pfam" id="PF03460">
    <property type="entry name" value="NIR_SIR_ferr"/>
    <property type="match status" value="1"/>
</dbReference>
<dbReference type="SUPFAM" id="SSF56014">
    <property type="entry name" value="Nitrite and sulphite reductase 4Fe-4S domain-like"/>
    <property type="match status" value="1"/>
</dbReference>
<keyword evidence="6" id="KW-0004">4Fe-4S</keyword>
<organism evidence="18">
    <name type="scientific">Cladocopium goreaui</name>
    <dbReference type="NCBI Taxonomy" id="2562237"/>
    <lineage>
        <taxon>Eukaryota</taxon>
        <taxon>Sar</taxon>
        <taxon>Alveolata</taxon>
        <taxon>Dinophyceae</taxon>
        <taxon>Suessiales</taxon>
        <taxon>Symbiodiniaceae</taxon>
        <taxon>Cladocopium</taxon>
    </lineage>
</organism>
<dbReference type="InterPro" id="IPR012748">
    <property type="entry name" value="Rieske-like_NirD"/>
</dbReference>
<evidence type="ECO:0000256" key="6">
    <source>
        <dbReference type="ARBA" id="ARBA00022485"/>
    </source>
</evidence>
<dbReference type="EMBL" id="CAMXCT030006268">
    <property type="protein sequence ID" value="CAL4801590.1"/>
    <property type="molecule type" value="Genomic_DNA"/>
</dbReference>
<dbReference type="GO" id="GO:0042128">
    <property type="term" value="P:nitrate assimilation"/>
    <property type="evidence" value="ECO:0007669"/>
    <property type="project" value="UniProtKB-KW"/>
</dbReference>
<dbReference type="EMBL" id="CAMXCT020006268">
    <property type="protein sequence ID" value="CAL1167653.1"/>
    <property type="molecule type" value="Genomic_DNA"/>
</dbReference>
<evidence type="ECO:0000256" key="8">
    <source>
        <dbReference type="ARBA" id="ARBA00022630"/>
    </source>
</evidence>
<evidence type="ECO:0000256" key="14">
    <source>
        <dbReference type="ARBA" id="ARBA00023014"/>
    </source>
</evidence>
<dbReference type="PANTHER" id="PTHR43809:SF1">
    <property type="entry name" value="NITRITE REDUCTASE (NADH) LARGE SUBUNIT"/>
    <property type="match status" value="1"/>
</dbReference>
<dbReference type="GO" id="GO:0051539">
    <property type="term" value="F:4 iron, 4 sulfur cluster binding"/>
    <property type="evidence" value="ECO:0007669"/>
    <property type="project" value="UniProtKB-KW"/>
</dbReference>
<dbReference type="GO" id="GO:0008942">
    <property type="term" value="F:nitrite reductase [NAD(P)H] activity"/>
    <property type="evidence" value="ECO:0007669"/>
    <property type="project" value="InterPro"/>
</dbReference>
<evidence type="ECO:0000256" key="3">
    <source>
        <dbReference type="ARBA" id="ARBA00001974"/>
    </source>
</evidence>
<comment type="cofactor">
    <cofactor evidence="16">
        <name>[2Fe-2S] cluster</name>
        <dbReference type="ChEBI" id="CHEBI:190135"/>
    </cofactor>
</comment>
<dbReference type="Gene3D" id="3.50.50.60">
    <property type="entry name" value="FAD/NAD(P)-binding domain"/>
    <property type="match status" value="2"/>
</dbReference>
<dbReference type="GO" id="GO:0046872">
    <property type="term" value="F:metal ion binding"/>
    <property type="evidence" value="ECO:0007669"/>
    <property type="project" value="UniProtKB-KW"/>
</dbReference>
<dbReference type="SUPFAM" id="SSF51905">
    <property type="entry name" value="FAD/NAD(P)-binding domain"/>
    <property type="match status" value="1"/>
</dbReference>
<dbReference type="GO" id="GO:0051537">
    <property type="term" value="F:2 iron, 2 sulfur cluster binding"/>
    <property type="evidence" value="ECO:0007669"/>
    <property type="project" value="UniProtKB-KW"/>
</dbReference>
<keyword evidence="14" id="KW-0411">Iron-sulfur</keyword>
<dbReference type="Gene3D" id="2.102.10.10">
    <property type="entry name" value="Rieske [2Fe-2S] iron-sulphur domain"/>
    <property type="match status" value="1"/>
</dbReference>
<evidence type="ECO:0000256" key="7">
    <source>
        <dbReference type="ARBA" id="ARBA00022617"/>
    </source>
</evidence>
<comment type="cofactor">
    <cofactor evidence="3">
        <name>FAD</name>
        <dbReference type="ChEBI" id="CHEBI:57692"/>
    </cofactor>
</comment>
<dbReference type="EMBL" id="CAMXCT010006268">
    <property type="protein sequence ID" value="CAI4014278.1"/>
    <property type="molecule type" value="Genomic_DNA"/>
</dbReference>
<dbReference type="PRINTS" id="PR00411">
    <property type="entry name" value="PNDRDTASEI"/>
</dbReference>
<dbReference type="PROSITE" id="PS00365">
    <property type="entry name" value="NIR_SIR"/>
    <property type="match status" value="1"/>
</dbReference>
<dbReference type="InterPro" id="IPR012744">
    <property type="entry name" value="Nitri_red_NirB"/>
</dbReference>
<evidence type="ECO:0000256" key="16">
    <source>
        <dbReference type="ARBA" id="ARBA00034078"/>
    </source>
</evidence>
<dbReference type="InterPro" id="IPR036136">
    <property type="entry name" value="Nit/Sulf_reduc_fer-like_dom_sf"/>
</dbReference>
<keyword evidence="20" id="KW-1185">Reference proteome</keyword>
<keyword evidence="7" id="KW-0349">Heme</keyword>
<dbReference type="Pfam" id="PF01077">
    <property type="entry name" value="NIR_SIR"/>
    <property type="match status" value="1"/>
</dbReference>
<evidence type="ECO:0000313" key="18">
    <source>
        <dbReference type="EMBL" id="CAI4014278.1"/>
    </source>
</evidence>
<evidence type="ECO:0000256" key="2">
    <source>
        <dbReference type="ARBA" id="ARBA00001966"/>
    </source>
</evidence>
<dbReference type="InterPro" id="IPR023753">
    <property type="entry name" value="FAD/NAD-binding_dom"/>
</dbReference>
<dbReference type="AlphaFoldDB" id="A0A9P1GID9"/>
<dbReference type="GO" id="GO:0020037">
    <property type="term" value="F:heme binding"/>
    <property type="evidence" value="ECO:0007669"/>
    <property type="project" value="InterPro"/>
</dbReference>
<dbReference type="InterPro" id="IPR041854">
    <property type="entry name" value="BFD-like_2Fe2S-bd_dom_sf"/>
</dbReference>
<gene>
    <name evidence="18" type="ORF">C1SCF055_LOCUS39190</name>
</gene>
<dbReference type="FunFam" id="3.30.413.10:FF:000007">
    <property type="entry name" value="Nitrite reductase [NAD(P)H] large subunit"/>
    <property type="match status" value="1"/>
</dbReference>
<evidence type="ECO:0000256" key="1">
    <source>
        <dbReference type="ARBA" id="ARBA00001929"/>
    </source>
</evidence>
<comment type="pathway">
    <text evidence="4">Nitrogen metabolism; nitrate reduction (assimilation).</text>
</comment>
<dbReference type="Gene3D" id="1.10.10.1100">
    <property type="entry name" value="BFD-like [2Fe-2S]-binding domain"/>
    <property type="match status" value="1"/>
</dbReference>
<evidence type="ECO:0000313" key="19">
    <source>
        <dbReference type="EMBL" id="CAL4801590.1"/>
    </source>
</evidence>
<keyword evidence="11" id="KW-0274">FAD</keyword>
<protein>
    <submittedName>
        <fullName evidence="19">Nitrite reductase [NAD(P)H] large subunit</fullName>
    </submittedName>
</protein>
<proteinExistence type="inferred from homology"/>
<dbReference type="PANTHER" id="PTHR43809">
    <property type="entry name" value="NITRITE REDUCTASE (NADH) LARGE SUBUNIT"/>
    <property type="match status" value="1"/>
</dbReference>
<dbReference type="SUPFAM" id="SSF55124">
    <property type="entry name" value="Nitrite/Sulfite reductase N-terminal domain-like"/>
    <property type="match status" value="1"/>
</dbReference>
<keyword evidence="10" id="KW-0479">Metal-binding</keyword>
<dbReference type="Gene3D" id="3.30.390.30">
    <property type="match status" value="1"/>
</dbReference>
<comment type="cofactor">
    <cofactor evidence="2">
        <name>[4Fe-4S] cluster</name>
        <dbReference type="ChEBI" id="CHEBI:49883"/>
    </cofactor>
</comment>
<keyword evidence="12" id="KW-0560">Oxidoreductase</keyword>
<dbReference type="NCBIfam" id="TIGR02374">
    <property type="entry name" value="nitri_red_nirB"/>
    <property type="match status" value="1"/>
</dbReference>
<dbReference type="InterPro" id="IPR007419">
    <property type="entry name" value="BFD-like_2Fe2S-bd_dom"/>
</dbReference>
<evidence type="ECO:0000256" key="12">
    <source>
        <dbReference type="ARBA" id="ARBA00023002"/>
    </source>
</evidence>
<evidence type="ECO:0000256" key="10">
    <source>
        <dbReference type="ARBA" id="ARBA00022723"/>
    </source>
</evidence>
<keyword evidence="9" id="KW-0001">2Fe-2S</keyword>
<evidence type="ECO:0000259" key="17">
    <source>
        <dbReference type="PROSITE" id="PS51296"/>
    </source>
</evidence>
<reference evidence="19 20" key="2">
    <citation type="submission" date="2024-05" db="EMBL/GenBank/DDBJ databases">
        <authorList>
            <person name="Chen Y."/>
            <person name="Shah S."/>
            <person name="Dougan E. K."/>
            <person name="Thang M."/>
            <person name="Chan C."/>
        </authorList>
    </citation>
    <scope>NUCLEOTIDE SEQUENCE [LARGE SCALE GENOMIC DNA]</scope>
</reference>
<reference evidence="18" key="1">
    <citation type="submission" date="2022-10" db="EMBL/GenBank/DDBJ databases">
        <authorList>
            <person name="Chen Y."/>
            <person name="Dougan E. K."/>
            <person name="Chan C."/>
            <person name="Rhodes N."/>
            <person name="Thang M."/>
        </authorList>
    </citation>
    <scope>NUCLEOTIDE SEQUENCE</scope>
</reference>
<dbReference type="InterPro" id="IPR036922">
    <property type="entry name" value="Rieske_2Fe-2S_sf"/>
</dbReference>
<dbReference type="PRINTS" id="PR00397">
    <property type="entry name" value="SIROHAEM"/>
</dbReference>
<evidence type="ECO:0000256" key="9">
    <source>
        <dbReference type="ARBA" id="ARBA00022714"/>
    </source>
</evidence>
<name>A0A9P1GID9_9DINO</name>
<dbReference type="InterPro" id="IPR052034">
    <property type="entry name" value="NasD-like"/>
</dbReference>
<keyword evidence="15" id="KW-0534">Nitrate assimilation</keyword>
<dbReference type="PRINTS" id="PR00368">
    <property type="entry name" value="FADPNR"/>
</dbReference>
<dbReference type="Pfam" id="PF04324">
    <property type="entry name" value="Fer2_BFD"/>
    <property type="match status" value="1"/>
</dbReference>
<dbReference type="GO" id="GO:0050661">
    <property type="term" value="F:NADP binding"/>
    <property type="evidence" value="ECO:0007669"/>
    <property type="project" value="InterPro"/>
</dbReference>
<accession>A0A9P1GID9</accession>
<dbReference type="InterPro" id="IPR016156">
    <property type="entry name" value="FAD/NAD-linked_Rdtase_dimer_sf"/>
</dbReference>
<dbReference type="Pfam" id="PF07992">
    <property type="entry name" value="Pyr_redox_2"/>
    <property type="match status" value="1"/>
</dbReference>
<sequence length="1066" mass="116496">MAKSILVIGHGPIGHSFIEKMSAESSGCQISVLCEEPRPAYNRVMLTQYFEDRDAEKHDKMKLSYVTEEELKELKVNLLYGRAMSIDREAKKVSYASQKGAETQTVVGYDILVLATGSFCFVPPVPGMTIPEKKNVNWPDDPASRPEGVFVYRTIEDLEALLGKAKSGAKRAVVIGGGLLGLEAAKAVFDLKMESHVLEMAPYLMPTQLNEIAGQVLMKKINDLGVHVHCGVQIKRVVLDDGKVTGIELVEKGAESPTILDTDLVIVSCGVRPRDELARQCGLKMGARGGVEVDAQLRSSDESIYAIGEVAAIGGNMCYGLWAPGVEQAETLVLNLLRPGSSVYRASDLSTKLKLLGVEVASFGRSADFWFKGQYTGKDPSIKFIDSKDDLNDTYRRLCFSADGSKLMGGVLVGDAKDYGKLLQLSKKDDLAGNDPVALAFKLPPPGSNAVSDGGDGTGLTDDCTICTCIGLSKSQVRQAIIDKEAYTIPLIKKACKAGTGCGGCVTPVGEVPKLLSHTLKKLGKAGASGICVHFPYSRKELFDIIKVKELKSFKEILEVVGKNSDCSDGCELCKPVIASILSSLWNDHALKAGRDQIQDTNDRFLANIQKTGTYSVIPRCPGGDITPDTLIAFATTAKKYGLWTKITGAQRLGMYGAKVNDLPDIYKELVDAGMETGQAYGKALRTVKSCVGTSWCRYGQQDSVTMAVTLENRYKGLRAPHKIKMAASGCLRECAEAQGKDVGVIATQAGYNLYVCGNGGAKPVHAKLLATDCSVEECLKYVDRFLMYYISTAKHLQRTAPWLAELEGGIDYLKKVVIEDSLGIAADLEQMMERNRANEKCEWKAVAYDEELRQKFQQFANTKEIHDSEQIEYIDMRGQRHPNLYSPPDITGPALYRKEDSHSSDWEWIFAGLVSAYPKNGGLSVKHGMQELAVFHLPSAEPKEQWLATQNLCPHKQARTISRGLVGVQPNGTLTVADPIYKTTYNLVTGEGISNPNFNLSTFKTKVEDGKVFVQVPPCSEMEEKMEKMIQESFKADGREYLAKKTGGPVDHMGQCLSKQKDLSW</sequence>
<dbReference type="InterPro" id="IPR006067">
    <property type="entry name" value="NO2/SO3_Rdtase_4Fe4S_dom"/>
</dbReference>
<keyword evidence="8" id="KW-0285">Flavoprotein</keyword>
<comment type="similarity">
    <text evidence="5">Belongs to the nitrite and sulfite reductase 4Fe-4S domain family.</text>
</comment>
<feature type="domain" description="Rieske" evidence="17">
    <location>
        <begin position="910"/>
        <end position="1015"/>
    </location>
</feature>
<dbReference type="SUPFAM" id="SSF50022">
    <property type="entry name" value="ISP domain"/>
    <property type="match status" value="1"/>
</dbReference>
<dbReference type="Gene3D" id="3.30.413.10">
    <property type="entry name" value="Sulfite Reductase Hemoprotein, domain 1"/>
    <property type="match status" value="1"/>
</dbReference>
<evidence type="ECO:0000256" key="4">
    <source>
        <dbReference type="ARBA" id="ARBA00005096"/>
    </source>
</evidence>
<dbReference type="InterPro" id="IPR045854">
    <property type="entry name" value="NO2/SO3_Rdtase_4Fe4S_sf"/>
</dbReference>
<evidence type="ECO:0000313" key="20">
    <source>
        <dbReference type="Proteomes" id="UP001152797"/>
    </source>
</evidence>